<protein>
    <recommendedName>
        <fullName evidence="4 5">Cell division protein FtsZ</fullName>
    </recommendedName>
</protein>
<dbReference type="GO" id="GO:0000917">
    <property type="term" value="P:division septum assembly"/>
    <property type="evidence" value="ECO:0007669"/>
    <property type="project" value="UniProtKB-KW"/>
</dbReference>
<dbReference type="GO" id="GO:0005525">
    <property type="term" value="F:GTP binding"/>
    <property type="evidence" value="ECO:0007669"/>
    <property type="project" value="UniProtKB-UniRule"/>
</dbReference>
<evidence type="ECO:0000313" key="10">
    <source>
        <dbReference type="EMBL" id="PAS92454.1"/>
    </source>
</evidence>
<sequence length="378" mass="40017">MIEIVEKEPCGTVIKVIGVGGAGGNAVDHMIREGVQGVEFICANTDAQALRRSLASRKIQLGKSGLGAGAKPEAGRAEALEARETIASALQGAHMVFITAGMGGGTGTGAAPVVAEVAKELGVLTVAVVTKPFDFENRVRVADSGIEELSRHVDSLIVVLNDKLMEVYGDDASMEECFHNADDVLRKAVGGIAEIINVPGLVNVDFQDVRTLMAEMGRAMMGSAEASGMDRARIAAEQAAASPLLEGVELSGARGVLINITASRSLKMSEVREAVQTVRAFATEDATVFYGTVFDDAMEDRIRVTVLATGLGARRAMSRQPVMQVIRTGTDDEGVEVNYDELAMPAVIRRSTRNTVQAMSDNGFGTYDIPAFLRKQAD</sequence>
<dbReference type="NCBIfam" id="TIGR00065">
    <property type="entry name" value="ftsZ"/>
    <property type="match status" value="1"/>
</dbReference>
<dbReference type="InterPro" id="IPR003008">
    <property type="entry name" value="Tubulin_FtsZ_GTPase"/>
</dbReference>
<evidence type="ECO:0000259" key="8">
    <source>
        <dbReference type="SMART" id="SM00865"/>
    </source>
</evidence>
<dbReference type="InterPro" id="IPR024757">
    <property type="entry name" value="FtsZ_C"/>
</dbReference>
<reference evidence="10 11" key="2">
    <citation type="submission" date="2017-07" db="EMBL/GenBank/DDBJ databases">
        <title>Candidatus Dactylopiibacterium carminicum, a nitrogen-fixing symbiont of the cochineal insect Dactylopius coccus and Dactylopius opuntiae (Hemiptera: Coccoidea: Dactylopiidae).</title>
        <authorList>
            <person name="Vera A."/>
        </authorList>
    </citation>
    <scope>NUCLEOTIDE SEQUENCE [LARGE SCALE GENOMIC DNA]</scope>
    <source>
        <strain evidence="10 11">NFDCM</strain>
    </source>
</reference>
<dbReference type="HAMAP" id="MF_00909">
    <property type="entry name" value="FtsZ"/>
    <property type="match status" value="1"/>
</dbReference>
<feature type="binding site" evidence="4">
    <location>
        <position position="182"/>
    </location>
    <ligand>
        <name>GTP</name>
        <dbReference type="ChEBI" id="CHEBI:37565"/>
    </ligand>
</feature>
<dbReference type="InterPro" id="IPR018316">
    <property type="entry name" value="Tubulin/FtsZ_2-layer-sand-dom"/>
</dbReference>
<evidence type="ECO:0000256" key="3">
    <source>
        <dbReference type="ARBA" id="ARBA00023134"/>
    </source>
</evidence>
<evidence type="ECO:0000256" key="4">
    <source>
        <dbReference type="HAMAP-Rule" id="MF_00909"/>
    </source>
</evidence>
<feature type="binding site" evidence="4">
    <location>
        <begin position="21"/>
        <end position="25"/>
    </location>
    <ligand>
        <name>GTP</name>
        <dbReference type="ChEBI" id="CHEBI:37565"/>
    </ligand>
</feature>
<dbReference type="OrthoDB" id="9813375at2"/>
<accession>A0A272EQT6</accession>
<organism evidence="10 11">
    <name type="scientific">Candidatus Dactylopiibacterium carminicum</name>
    <dbReference type="NCBI Taxonomy" id="857335"/>
    <lineage>
        <taxon>Bacteria</taxon>
        <taxon>Pseudomonadati</taxon>
        <taxon>Pseudomonadota</taxon>
        <taxon>Betaproteobacteria</taxon>
        <taxon>Rhodocyclales</taxon>
        <taxon>Rhodocyclaceae</taxon>
        <taxon>Candidatus Dactylopiibacterium</taxon>
    </lineage>
</organism>
<dbReference type="SUPFAM" id="SSF55307">
    <property type="entry name" value="Tubulin C-terminal domain-like"/>
    <property type="match status" value="1"/>
</dbReference>
<evidence type="ECO:0000259" key="7">
    <source>
        <dbReference type="SMART" id="SM00864"/>
    </source>
</evidence>
<dbReference type="GO" id="GO:0043093">
    <property type="term" value="P:FtsZ-dependent cytokinesis"/>
    <property type="evidence" value="ECO:0007669"/>
    <property type="project" value="UniProtKB-UniRule"/>
</dbReference>
<dbReference type="SUPFAM" id="SSF52490">
    <property type="entry name" value="Tubulin nucleotide-binding domain-like"/>
    <property type="match status" value="1"/>
</dbReference>
<dbReference type="PROSITE" id="PS01135">
    <property type="entry name" value="FTSZ_2"/>
    <property type="match status" value="1"/>
</dbReference>
<evidence type="ECO:0000313" key="12">
    <source>
        <dbReference type="Proteomes" id="UP000623509"/>
    </source>
</evidence>
<dbReference type="PRINTS" id="PR00423">
    <property type="entry name" value="CELLDVISFTSZ"/>
</dbReference>
<dbReference type="PANTHER" id="PTHR30314">
    <property type="entry name" value="CELL DIVISION PROTEIN FTSZ-RELATED"/>
    <property type="match status" value="1"/>
</dbReference>
<dbReference type="InterPro" id="IPR008280">
    <property type="entry name" value="Tub_FtsZ_C"/>
</dbReference>
<dbReference type="AlphaFoldDB" id="A0A272EQT6"/>
<feature type="domain" description="Tubulin/FtsZ GTPase" evidence="7">
    <location>
        <begin position="13"/>
        <end position="200"/>
    </location>
</feature>
<feature type="binding site" evidence="4">
    <location>
        <begin position="105"/>
        <end position="107"/>
    </location>
    <ligand>
        <name>GTP</name>
        <dbReference type="ChEBI" id="CHEBI:37565"/>
    </ligand>
</feature>
<dbReference type="SMART" id="SM00864">
    <property type="entry name" value="Tubulin"/>
    <property type="match status" value="1"/>
</dbReference>
<feature type="binding site" evidence="4">
    <location>
        <position position="138"/>
    </location>
    <ligand>
        <name>GTP</name>
        <dbReference type="ChEBI" id="CHEBI:37565"/>
    </ligand>
</feature>
<dbReference type="InterPro" id="IPR000158">
    <property type="entry name" value="Cell_div_FtsZ"/>
</dbReference>
<name>A0A272EQT6_9RHOO</name>
<dbReference type="Gene3D" id="3.30.1330.20">
    <property type="entry name" value="Tubulin/FtsZ, C-terminal domain"/>
    <property type="match status" value="1"/>
</dbReference>
<dbReference type="SMART" id="SM00865">
    <property type="entry name" value="Tubulin_C"/>
    <property type="match status" value="1"/>
</dbReference>
<evidence type="ECO:0000256" key="5">
    <source>
        <dbReference type="NCBIfam" id="TIGR00065"/>
    </source>
</evidence>
<dbReference type="GO" id="GO:0051258">
    <property type="term" value="P:protein polymerization"/>
    <property type="evidence" value="ECO:0007669"/>
    <property type="project" value="UniProtKB-UniRule"/>
</dbReference>
<keyword evidence="3 4" id="KW-0342">GTP-binding</keyword>
<keyword evidence="2 4" id="KW-0547">Nucleotide-binding</keyword>
<dbReference type="Proteomes" id="UP000216107">
    <property type="component" value="Unassembled WGS sequence"/>
</dbReference>
<dbReference type="InterPro" id="IPR045061">
    <property type="entry name" value="FtsZ/CetZ"/>
</dbReference>
<dbReference type="GO" id="GO:0032153">
    <property type="term" value="C:cell division site"/>
    <property type="evidence" value="ECO:0007669"/>
    <property type="project" value="UniProtKB-UniRule"/>
</dbReference>
<dbReference type="InterPro" id="IPR037103">
    <property type="entry name" value="Tubulin/FtsZ-like_C"/>
</dbReference>
<keyword evidence="4 6" id="KW-0717">Septation</keyword>
<keyword evidence="4 6" id="KW-0131">Cell cycle</keyword>
<comment type="function">
    <text evidence="4 6">Essential cell division protein that forms a contractile ring structure (Z ring) at the future cell division site. The regulation of the ring assembly controls the timing and the location of cell division. One of the functions of the FtsZ ring is to recruit other cell division proteins to the septum to produce a new cell wall between the dividing cells. Binds GTP and shows GTPase activity.</text>
</comment>
<gene>
    <name evidence="4" type="primary">ftsZ</name>
    <name evidence="9" type="ORF">BGI27_08805</name>
    <name evidence="10" type="ORF">CGU29_11525</name>
</gene>
<dbReference type="FunFam" id="3.40.50.1440:FF:000001">
    <property type="entry name" value="Cell division protein FtsZ"/>
    <property type="match status" value="1"/>
</dbReference>
<proteinExistence type="inferred from homology"/>
<keyword evidence="4" id="KW-0963">Cytoplasm</keyword>
<dbReference type="GO" id="GO:0003924">
    <property type="term" value="F:GTPase activity"/>
    <property type="evidence" value="ECO:0007669"/>
    <property type="project" value="UniProtKB-UniRule"/>
</dbReference>
<keyword evidence="4 6" id="KW-0132">Cell division</keyword>
<dbReference type="InterPro" id="IPR020805">
    <property type="entry name" value="Cell_div_FtsZ_CS"/>
</dbReference>
<dbReference type="CDD" id="cd02201">
    <property type="entry name" value="FtsZ_type1"/>
    <property type="match status" value="1"/>
</dbReference>
<dbReference type="Proteomes" id="UP000623509">
    <property type="component" value="Unassembled WGS sequence"/>
</dbReference>
<dbReference type="InterPro" id="IPR036525">
    <property type="entry name" value="Tubulin/FtsZ_GTPase_sf"/>
</dbReference>
<dbReference type="RefSeq" id="WP_095524539.1">
    <property type="nucleotide sequence ID" value="NZ_MDUX01000024.1"/>
</dbReference>
<feature type="binding site" evidence="4">
    <location>
        <position position="136"/>
    </location>
    <ligand>
        <name>GTP</name>
        <dbReference type="ChEBI" id="CHEBI:37565"/>
    </ligand>
</feature>
<evidence type="ECO:0000313" key="9">
    <source>
        <dbReference type="EMBL" id="KAF7599297.1"/>
    </source>
</evidence>
<dbReference type="PANTHER" id="PTHR30314:SF3">
    <property type="entry name" value="MITOCHONDRIAL DIVISION PROTEIN FSZA"/>
    <property type="match status" value="1"/>
</dbReference>
<dbReference type="EMBL" id="NMRN01000038">
    <property type="protein sequence ID" value="PAS92454.1"/>
    <property type="molecule type" value="Genomic_DNA"/>
</dbReference>
<evidence type="ECO:0000256" key="6">
    <source>
        <dbReference type="RuleBase" id="RU000631"/>
    </source>
</evidence>
<reference evidence="9 12" key="1">
    <citation type="submission" date="2016-08" db="EMBL/GenBank/DDBJ databases">
        <title>Candidatus Dactylopiibacterium carminicum genome sequence.</title>
        <authorList>
            <person name="Ramirez-Puebla S.T."/>
            <person name="Ormeno-Orrillo E."/>
            <person name="Vera-Ponce De Leon A."/>
            <person name="Luis L."/>
            <person name="Sanchez-Flores A."/>
            <person name="Monica R."/>
            <person name="Martinez-Romero E."/>
        </authorList>
    </citation>
    <scope>NUCLEOTIDE SEQUENCE [LARGE SCALE GENOMIC DNA]</scope>
    <source>
        <strain evidence="9">END1</strain>
    </source>
</reference>
<comment type="subcellular location">
    <subcellularLocation>
        <location evidence="4">Cytoplasm</location>
    </subcellularLocation>
    <text evidence="4">Assembles at midcell at the inner surface of the cytoplasmic membrane.</text>
</comment>
<feature type="domain" description="Tubulin/FtsZ 2-layer sandwich" evidence="8">
    <location>
        <begin position="202"/>
        <end position="320"/>
    </location>
</feature>
<comment type="caution">
    <text evidence="10">The sequence shown here is derived from an EMBL/GenBank/DDBJ whole genome shotgun (WGS) entry which is preliminary data.</text>
</comment>
<dbReference type="GO" id="GO:0005737">
    <property type="term" value="C:cytoplasm"/>
    <property type="evidence" value="ECO:0007669"/>
    <property type="project" value="UniProtKB-SubCell"/>
</dbReference>
<dbReference type="Pfam" id="PF00091">
    <property type="entry name" value="Tubulin"/>
    <property type="match status" value="1"/>
</dbReference>
<keyword evidence="12" id="KW-1185">Reference proteome</keyword>
<comment type="subunit">
    <text evidence="4">Homodimer. Polymerizes to form a dynamic ring structure in a strictly GTP-dependent manner. Interacts directly with several other division proteins.</text>
</comment>
<dbReference type="EMBL" id="MDUX01000024">
    <property type="protein sequence ID" value="KAF7599297.1"/>
    <property type="molecule type" value="Genomic_DNA"/>
</dbReference>
<evidence type="ECO:0000256" key="1">
    <source>
        <dbReference type="ARBA" id="ARBA00009690"/>
    </source>
</evidence>
<comment type="similarity">
    <text evidence="1 4 6">Belongs to the FtsZ family.</text>
</comment>
<dbReference type="Pfam" id="PF12327">
    <property type="entry name" value="FtsZ_C"/>
    <property type="match status" value="1"/>
</dbReference>
<evidence type="ECO:0000256" key="2">
    <source>
        <dbReference type="ARBA" id="ARBA00022741"/>
    </source>
</evidence>
<evidence type="ECO:0000313" key="11">
    <source>
        <dbReference type="Proteomes" id="UP000216107"/>
    </source>
</evidence>
<dbReference type="Gene3D" id="3.40.50.1440">
    <property type="entry name" value="Tubulin/FtsZ, GTPase domain"/>
    <property type="match status" value="1"/>
</dbReference>